<sequence length="69" mass="7338">MIARIRDWSSRIVSTLKPWPPCLRLASGPASAAPSTTRVHDTASSAAAHHSGSLAHFVLCDTVFAPLWG</sequence>
<dbReference type="Proteomes" id="UP000465301">
    <property type="component" value="Unassembled WGS sequence"/>
</dbReference>
<protein>
    <submittedName>
        <fullName evidence="1">Uncharacterized protein</fullName>
    </submittedName>
</protein>
<name>A0A7I9Z864_9MYCO</name>
<reference evidence="1 2" key="1">
    <citation type="journal article" date="2019" name="Emerg. Microbes Infect.">
        <title>Comprehensive subspecies identification of 175 nontuberculous mycobacteria species based on 7547 genomic profiles.</title>
        <authorList>
            <person name="Matsumoto Y."/>
            <person name="Kinjo T."/>
            <person name="Motooka D."/>
            <person name="Nabeya D."/>
            <person name="Jung N."/>
            <person name="Uechi K."/>
            <person name="Horii T."/>
            <person name="Iida T."/>
            <person name="Fujita J."/>
            <person name="Nakamura S."/>
        </authorList>
    </citation>
    <scope>NUCLEOTIDE SEQUENCE [LARGE SCALE GENOMIC DNA]</scope>
    <source>
        <strain evidence="1 2">JCM 30726</strain>
    </source>
</reference>
<organism evidence="1 2">
    <name type="scientific">Mycobacterium timonense</name>
    <dbReference type="NCBI Taxonomy" id="701043"/>
    <lineage>
        <taxon>Bacteria</taxon>
        <taxon>Bacillati</taxon>
        <taxon>Actinomycetota</taxon>
        <taxon>Actinomycetes</taxon>
        <taxon>Mycobacteriales</taxon>
        <taxon>Mycobacteriaceae</taxon>
        <taxon>Mycobacterium</taxon>
        <taxon>Mycobacterium avium complex (MAC)</taxon>
    </lineage>
</organism>
<keyword evidence="2" id="KW-1185">Reference proteome</keyword>
<dbReference type="AlphaFoldDB" id="A0A7I9Z864"/>
<proteinExistence type="predicted"/>
<accession>A0A7I9Z864</accession>
<evidence type="ECO:0000313" key="2">
    <source>
        <dbReference type="Proteomes" id="UP000465301"/>
    </source>
</evidence>
<evidence type="ECO:0000313" key="1">
    <source>
        <dbReference type="EMBL" id="GFG97069.1"/>
    </source>
</evidence>
<gene>
    <name evidence="1" type="ORF">MTIM_29480</name>
</gene>
<dbReference type="EMBL" id="BLLA01000001">
    <property type="protein sequence ID" value="GFG97069.1"/>
    <property type="molecule type" value="Genomic_DNA"/>
</dbReference>
<comment type="caution">
    <text evidence="1">The sequence shown here is derived from an EMBL/GenBank/DDBJ whole genome shotgun (WGS) entry which is preliminary data.</text>
</comment>